<dbReference type="EMBL" id="CM042025">
    <property type="protein sequence ID" value="KAI3808141.1"/>
    <property type="molecule type" value="Genomic_DNA"/>
</dbReference>
<organism evidence="1 2">
    <name type="scientific">Smallanthus sonchifolius</name>
    <dbReference type="NCBI Taxonomy" id="185202"/>
    <lineage>
        <taxon>Eukaryota</taxon>
        <taxon>Viridiplantae</taxon>
        <taxon>Streptophyta</taxon>
        <taxon>Embryophyta</taxon>
        <taxon>Tracheophyta</taxon>
        <taxon>Spermatophyta</taxon>
        <taxon>Magnoliopsida</taxon>
        <taxon>eudicotyledons</taxon>
        <taxon>Gunneridae</taxon>
        <taxon>Pentapetalae</taxon>
        <taxon>asterids</taxon>
        <taxon>campanulids</taxon>
        <taxon>Asterales</taxon>
        <taxon>Asteraceae</taxon>
        <taxon>Asteroideae</taxon>
        <taxon>Heliantheae alliance</taxon>
        <taxon>Millerieae</taxon>
        <taxon>Smallanthus</taxon>
    </lineage>
</organism>
<protein>
    <submittedName>
        <fullName evidence="1">Uncharacterized protein</fullName>
    </submittedName>
</protein>
<keyword evidence="2" id="KW-1185">Reference proteome</keyword>
<evidence type="ECO:0000313" key="2">
    <source>
        <dbReference type="Proteomes" id="UP001056120"/>
    </source>
</evidence>
<sequence>MRGAATSGGRRGLGLGDGGGSGGGRPGLGLKWTARSSSKSPLSGSLITDDPLQRQIERLSEERKALIKGQYWEKNTSLLVQYCLPLVYDSIGGGVNTYLRRGKLFPGPIYLLVQCFRGQDGTYRQVLQGPNNGTFSGACLFATKPSFSTDKDENILAYIVECVSHIVDGEERETLAKEISKDWSSVFELSIIISN</sequence>
<reference evidence="1 2" key="2">
    <citation type="journal article" date="2022" name="Mol. Ecol. Resour.">
        <title>The genomes of chicory, endive, great burdock and yacon provide insights into Asteraceae paleo-polyploidization history and plant inulin production.</title>
        <authorList>
            <person name="Fan W."/>
            <person name="Wang S."/>
            <person name="Wang H."/>
            <person name="Wang A."/>
            <person name="Jiang F."/>
            <person name="Liu H."/>
            <person name="Zhao H."/>
            <person name="Xu D."/>
            <person name="Zhang Y."/>
        </authorList>
    </citation>
    <scope>NUCLEOTIDE SEQUENCE [LARGE SCALE GENOMIC DNA]</scope>
    <source>
        <strain evidence="2">cv. Yunnan</strain>
        <tissue evidence="1">Leaves</tissue>
    </source>
</reference>
<reference evidence="2" key="1">
    <citation type="journal article" date="2022" name="Mol. Ecol. Resour.">
        <title>The genomes of chicory, endive, great burdock and yacon provide insights into Asteraceae palaeo-polyploidization history and plant inulin production.</title>
        <authorList>
            <person name="Fan W."/>
            <person name="Wang S."/>
            <person name="Wang H."/>
            <person name="Wang A."/>
            <person name="Jiang F."/>
            <person name="Liu H."/>
            <person name="Zhao H."/>
            <person name="Xu D."/>
            <person name="Zhang Y."/>
        </authorList>
    </citation>
    <scope>NUCLEOTIDE SEQUENCE [LARGE SCALE GENOMIC DNA]</scope>
    <source>
        <strain evidence="2">cv. Yunnan</strain>
    </source>
</reference>
<dbReference type="Proteomes" id="UP001056120">
    <property type="component" value="Linkage Group LG08"/>
</dbReference>
<evidence type="ECO:0000313" key="1">
    <source>
        <dbReference type="EMBL" id="KAI3808141.1"/>
    </source>
</evidence>
<comment type="caution">
    <text evidence="1">The sequence shown here is derived from an EMBL/GenBank/DDBJ whole genome shotgun (WGS) entry which is preliminary data.</text>
</comment>
<name>A0ACB9IKX6_9ASTR</name>
<gene>
    <name evidence="1" type="ORF">L1987_24086</name>
</gene>
<accession>A0ACB9IKX6</accession>
<proteinExistence type="predicted"/>